<proteinExistence type="predicted"/>
<sequence length="460" mass="48680">MYYRLIADGGALLDEGGGTAEMAGGALVVTPEHGTLLRVAPGDIVELQEPQPYVVMLTLADGARLELSRLGVMRTQLLAELSEARVADTERVLLLDGVGTPEVFNAVVDGVEAELRLYDDALVSVPGAGLADKYPYPFIKGVTTDASGYTISLDVPGRPPVTIGRLARRTTEFLDLLRARTAAASGRTAHFLAALLPGLGPVALRSVAGLLRDGLAAPRAGLESVEPTVFPALLEAACLPDRAAGAQHLLGLGQTWLGFKQTVSVQRAGSGAGPWRDSAKPIVLDHDARAGSFASGAAGMFAAGMMSGFDGPFDSFGPALAYGMLGGFQSSYAGGPHLPRDVFQHQPVTPAHTDYAALDTAAVLAFLLVLTPSGHLVYEVLNEADHATYVFSCRDADQLAQLNRALDLVGFRVEGIYADATSAGSQYRKAAERLPALRVLRERFQSRVVHTEGWRTRLPR</sequence>
<dbReference type="RefSeq" id="WP_261959459.1">
    <property type="nucleotide sequence ID" value="NZ_BAAAXA010000001.1"/>
</dbReference>
<accession>A0A9W6KNM6</accession>
<evidence type="ECO:0000313" key="1">
    <source>
        <dbReference type="EMBL" id="GLL04458.1"/>
    </source>
</evidence>
<dbReference type="AlphaFoldDB" id="A0A9W6KNM6"/>
<name>A0A9W6KNM6_9ACTN</name>
<reference evidence="1" key="2">
    <citation type="submission" date="2023-01" db="EMBL/GenBank/DDBJ databases">
        <authorList>
            <person name="Sun Q."/>
            <person name="Evtushenko L."/>
        </authorList>
    </citation>
    <scope>NUCLEOTIDE SEQUENCE</scope>
    <source>
        <strain evidence="1">VKM Ac-1321</strain>
    </source>
</reference>
<dbReference type="Proteomes" id="UP001143480">
    <property type="component" value="Unassembled WGS sequence"/>
</dbReference>
<keyword evidence="2" id="KW-1185">Reference proteome</keyword>
<evidence type="ECO:0000313" key="2">
    <source>
        <dbReference type="Proteomes" id="UP001143480"/>
    </source>
</evidence>
<dbReference type="EMBL" id="BSFP01000045">
    <property type="protein sequence ID" value="GLL04458.1"/>
    <property type="molecule type" value="Genomic_DNA"/>
</dbReference>
<comment type="caution">
    <text evidence="1">The sequence shown here is derived from an EMBL/GenBank/DDBJ whole genome shotgun (WGS) entry which is preliminary data.</text>
</comment>
<gene>
    <name evidence="1" type="ORF">GCM10017581_062050</name>
</gene>
<organism evidence="1 2">
    <name type="scientific">Dactylosporangium matsuzakiense</name>
    <dbReference type="NCBI Taxonomy" id="53360"/>
    <lineage>
        <taxon>Bacteria</taxon>
        <taxon>Bacillati</taxon>
        <taxon>Actinomycetota</taxon>
        <taxon>Actinomycetes</taxon>
        <taxon>Micromonosporales</taxon>
        <taxon>Micromonosporaceae</taxon>
        <taxon>Dactylosporangium</taxon>
    </lineage>
</organism>
<reference evidence="1" key="1">
    <citation type="journal article" date="2014" name="Int. J. Syst. Evol. Microbiol.">
        <title>Complete genome sequence of Corynebacterium casei LMG S-19264T (=DSM 44701T), isolated from a smear-ripened cheese.</title>
        <authorList>
            <consortium name="US DOE Joint Genome Institute (JGI-PGF)"/>
            <person name="Walter F."/>
            <person name="Albersmeier A."/>
            <person name="Kalinowski J."/>
            <person name="Ruckert C."/>
        </authorList>
    </citation>
    <scope>NUCLEOTIDE SEQUENCE</scope>
    <source>
        <strain evidence="1">VKM Ac-1321</strain>
    </source>
</reference>
<protein>
    <submittedName>
        <fullName evidence="1">Uncharacterized protein</fullName>
    </submittedName>
</protein>